<dbReference type="Proteomes" id="UP000239907">
    <property type="component" value="Unassembled WGS sequence"/>
</dbReference>
<evidence type="ECO:0000313" key="2">
    <source>
        <dbReference type="EMBL" id="PQJ27977.1"/>
    </source>
</evidence>
<protein>
    <recommendedName>
        <fullName evidence="4">Tetratricopeptide repeat protein</fullName>
    </recommendedName>
</protein>
<accession>A0A2S7U0E2</accession>
<organism evidence="2 3">
    <name type="scientific">Rubritalea profundi</name>
    <dbReference type="NCBI Taxonomy" id="1658618"/>
    <lineage>
        <taxon>Bacteria</taxon>
        <taxon>Pseudomonadati</taxon>
        <taxon>Verrucomicrobiota</taxon>
        <taxon>Verrucomicrobiia</taxon>
        <taxon>Verrucomicrobiales</taxon>
        <taxon>Rubritaleaceae</taxon>
        <taxon>Rubritalea</taxon>
    </lineage>
</organism>
<dbReference type="RefSeq" id="WP_105042471.1">
    <property type="nucleotide sequence ID" value="NZ_MQWA01000001.1"/>
</dbReference>
<name>A0A2S7U0E2_9BACT</name>
<dbReference type="Pfam" id="PF13181">
    <property type="entry name" value="TPR_8"/>
    <property type="match status" value="1"/>
</dbReference>
<comment type="caution">
    <text evidence="2">The sequence shown here is derived from an EMBL/GenBank/DDBJ whole genome shotgun (WGS) entry which is preliminary data.</text>
</comment>
<evidence type="ECO:0008006" key="4">
    <source>
        <dbReference type="Google" id="ProtNLM"/>
    </source>
</evidence>
<dbReference type="EMBL" id="MQWA01000001">
    <property type="protein sequence ID" value="PQJ27977.1"/>
    <property type="molecule type" value="Genomic_DNA"/>
</dbReference>
<proteinExistence type="predicted"/>
<dbReference type="PROSITE" id="PS50005">
    <property type="entry name" value="TPR"/>
    <property type="match status" value="1"/>
</dbReference>
<evidence type="ECO:0000313" key="3">
    <source>
        <dbReference type="Proteomes" id="UP000239907"/>
    </source>
</evidence>
<sequence>MKWILAYWIALSVVVLAQEKAKELTVTETFDVKGVIAEPVRKLAKPAMLPQAGEPQLLIFSSSLEAQEHVRQGFAMIHASWDFEAYRHFTTAVQVDPQCLMAYVGIVLSLTSPQHEFHEQRAKAYNRMLTLAEFKADGEFYYPESERMYAVAIAELVANGLGNSLRVLKQLANNYPNDLQAQLLVTYLSRGGYNALGNPRVTQRQAIARFKDLVKQNPEDPMALNFLIMAQAEAPYGAVDFKNELLPLALKLTQMSEGKVATWKSLLGFIAWRSGDAELAEKSFREAIALFQQWQEANKLGIADNPGLVRAQLFLATVLHAQGKTKVAAELVASILKVKIVSGREYSAGALTLKWCGQLMPFKMHLEQGKLLSAKDSLPKPATTNRRDMDPYSAILLAYKLYANAINAVEKSDVITARKYHTKLALILSDMQKMQAQVSQSYEFPYFLPVLSALVVLHKELTAHISEEDGLAYNWYQASIEAQSSESRLLPPEILFPIEYRMGLYQKKVGKKNQAKESFQKALKRRPLYLKAQIELDSLNQ</sequence>
<keyword evidence="3" id="KW-1185">Reference proteome</keyword>
<dbReference type="AlphaFoldDB" id="A0A2S7U0E2"/>
<dbReference type="InterPro" id="IPR019734">
    <property type="entry name" value="TPR_rpt"/>
</dbReference>
<dbReference type="SUPFAM" id="SSF48452">
    <property type="entry name" value="TPR-like"/>
    <property type="match status" value="2"/>
</dbReference>
<keyword evidence="1" id="KW-0802">TPR repeat</keyword>
<dbReference type="Gene3D" id="1.25.40.10">
    <property type="entry name" value="Tetratricopeptide repeat domain"/>
    <property type="match status" value="1"/>
</dbReference>
<evidence type="ECO:0000256" key="1">
    <source>
        <dbReference type="PROSITE-ProRule" id="PRU00339"/>
    </source>
</evidence>
<reference evidence="2 3" key="1">
    <citation type="submission" date="2016-12" db="EMBL/GenBank/DDBJ databases">
        <title>Study of bacterial adaptation to deep sea.</title>
        <authorList>
            <person name="Song J."/>
            <person name="Yoshizawa S."/>
            <person name="Kogure K."/>
        </authorList>
    </citation>
    <scope>NUCLEOTIDE SEQUENCE [LARGE SCALE GENOMIC DNA]</scope>
    <source>
        <strain evidence="2 3">SAORIC-165</strain>
    </source>
</reference>
<feature type="repeat" description="TPR" evidence="1">
    <location>
        <begin position="496"/>
        <end position="529"/>
    </location>
</feature>
<dbReference type="InterPro" id="IPR011990">
    <property type="entry name" value="TPR-like_helical_dom_sf"/>
</dbReference>
<dbReference type="OrthoDB" id="187339at2"/>
<dbReference type="SMART" id="SM00028">
    <property type="entry name" value="TPR"/>
    <property type="match status" value="2"/>
</dbReference>
<gene>
    <name evidence="2" type="ORF">BSZ32_05320</name>
</gene>